<dbReference type="PANTHER" id="PTHR13887:SF41">
    <property type="entry name" value="THIOREDOXIN SUPERFAMILY PROTEIN"/>
    <property type="match status" value="1"/>
</dbReference>
<dbReference type="InterPro" id="IPR001853">
    <property type="entry name" value="DSBA-like_thioredoxin_dom"/>
</dbReference>
<dbReference type="RefSeq" id="WP_255330809.1">
    <property type="nucleotide sequence ID" value="NZ_JAKZEU010000006.1"/>
</dbReference>
<name>A0ABT1MTZ4_9RHOB</name>
<dbReference type="EMBL" id="JAKZEU010000006">
    <property type="protein sequence ID" value="MCQ0971800.1"/>
    <property type="molecule type" value="Genomic_DNA"/>
</dbReference>
<keyword evidence="3" id="KW-1185">Reference proteome</keyword>
<dbReference type="Proteomes" id="UP001203945">
    <property type="component" value="Unassembled WGS sequence"/>
</dbReference>
<comment type="caution">
    <text evidence="2">The sequence shown here is derived from an EMBL/GenBank/DDBJ whole genome shotgun (WGS) entry which is preliminary data.</text>
</comment>
<dbReference type="CDD" id="cd03024">
    <property type="entry name" value="DsbA_FrnE"/>
    <property type="match status" value="1"/>
</dbReference>
<dbReference type="SUPFAM" id="SSF52833">
    <property type="entry name" value="Thioredoxin-like"/>
    <property type="match status" value="1"/>
</dbReference>
<dbReference type="PANTHER" id="PTHR13887">
    <property type="entry name" value="GLUTATHIONE S-TRANSFERASE KAPPA"/>
    <property type="match status" value="1"/>
</dbReference>
<protein>
    <submittedName>
        <fullName evidence="2">DsbA family oxidoreductase</fullName>
    </submittedName>
</protein>
<evidence type="ECO:0000313" key="2">
    <source>
        <dbReference type="EMBL" id="MCQ0971800.1"/>
    </source>
</evidence>
<dbReference type="InterPro" id="IPR036249">
    <property type="entry name" value="Thioredoxin-like_sf"/>
</dbReference>
<reference evidence="2 3" key="1">
    <citation type="submission" date="2022-03" db="EMBL/GenBank/DDBJ databases">
        <authorList>
            <person name="He Y."/>
        </authorList>
    </citation>
    <scope>NUCLEOTIDE SEQUENCE [LARGE SCALE GENOMIC DNA]</scope>
    <source>
        <strain evidence="2 3">TK19116</strain>
    </source>
</reference>
<gene>
    <name evidence="2" type="ORF">MLD63_15365</name>
</gene>
<dbReference type="Pfam" id="PF01323">
    <property type="entry name" value="DSBA"/>
    <property type="match status" value="1"/>
</dbReference>
<evidence type="ECO:0000313" key="3">
    <source>
        <dbReference type="Proteomes" id="UP001203945"/>
    </source>
</evidence>
<dbReference type="Gene3D" id="3.40.30.10">
    <property type="entry name" value="Glutaredoxin"/>
    <property type="match status" value="1"/>
</dbReference>
<organism evidence="2 3">
    <name type="scientific">Paracoccus albicereus</name>
    <dbReference type="NCBI Taxonomy" id="2922394"/>
    <lineage>
        <taxon>Bacteria</taxon>
        <taxon>Pseudomonadati</taxon>
        <taxon>Pseudomonadota</taxon>
        <taxon>Alphaproteobacteria</taxon>
        <taxon>Rhodobacterales</taxon>
        <taxon>Paracoccaceae</taxon>
        <taxon>Paracoccus</taxon>
    </lineage>
</organism>
<evidence type="ECO:0000259" key="1">
    <source>
        <dbReference type="Pfam" id="PF01323"/>
    </source>
</evidence>
<proteinExistence type="predicted"/>
<accession>A0ABT1MTZ4</accession>
<sequence length="214" mass="23162">MTQQPVTLDIVSDPVCPWCLIGKAELEAALAARPDHPFTIAWHPFQLNPDMPAEGMDRGDYLRAKFGDGASGMDQQIAERAAALGLTLAPVVRQPNTFDAHRVIHWAGVEHRQGPVVDAIMRAHWQESRDIGDASTLADIAGEAAMDREMIARLLASDADRDTIAARETHSRERGISAVPTFIIGNRHAVPGAQPATLWAQVIKDLTGEAPGRA</sequence>
<feature type="domain" description="DSBA-like thioredoxin" evidence="1">
    <location>
        <begin position="7"/>
        <end position="201"/>
    </location>
</feature>